<sequence>MRPLFSLIILLSGWYLLANHTGGAMLGLVMNYVLSLTNVVNQMVTIRAALEFDMVSIQRILEYGHLEPEHQIKAHPLSRITPLTSWPEEGRVEFDDVWAKYRSDLPFCLQGTSFTVRQGQKVAIVGRTGAGKSSIALALGRFIEALQGSILIDGYDIAQIELKALRRHIGVIPQQAEIFKGTIRLNLDPEGVHDDADLRKALEESQLSDILDDKPDLLDNPLEQAG</sequence>
<dbReference type="SUPFAM" id="SSF52540">
    <property type="entry name" value="P-loop containing nucleoside triphosphate hydrolases"/>
    <property type="match status" value="1"/>
</dbReference>
<comment type="caution">
    <text evidence="7">The sequence shown here is derived from an EMBL/GenBank/DDBJ whole genome shotgun (WGS) entry which is preliminary data.</text>
</comment>
<organism evidence="7 8">
    <name type="scientific">Penicillium malachiteum</name>
    <dbReference type="NCBI Taxonomy" id="1324776"/>
    <lineage>
        <taxon>Eukaryota</taxon>
        <taxon>Fungi</taxon>
        <taxon>Dikarya</taxon>
        <taxon>Ascomycota</taxon>
        <taxon>Pezizomycotina</taxon>
        <taxon>Eurotiomycetes</taxon>
        <taxon>Eurotiomycetidae</taxon>
        <taxon>Eurotiales</taxon>
        <taxon>Aspergillaceae</taxon>
        <taxon>Penicillium</taxon>
    </lineage>
</organism>
<dbReference type="PANTHER" id="PTHR24223">
    <property type="entry name" value="ATP-BINDING CASSETTE SUB-FAMILY C"/>
    <property type="match status" value="1"/>
</dbReference>
<evidence type="ECO:0000256" key="3">
    <source>
        <dbReference type="ARBA" id="ARBA00022840"/>
    </source>
</evidence>
<dbReference type="EMBL" id="JAQJAN010000009">
    <property type="protein sequence ID" value="KAJ5719880.1"/>
    <property type="molecule type" value="Genomic_DNA"/>
</dbReference>
<evidence type="ECO:0000256" key="2">
    <source>
        <dbReference type="ARBA" id="ARBA00022741"/>
    </source>
</evidence>
<dbReference type="Pfam" id="PF00005">
    <property type="entry name" value="ABC_tran"/>
    <property type="match status" value="1"/>
</dbReference>
<dbReference type="GO" id="GO:0016887">
    <property type="term" value="F:ATP hydrolysis activity"/>
    <property type="evidence" value="ECO:0007669"/>
    <property type="project" value="InterPro"/>
</dbReference>
<dbReference type="Proteomes" id="UP001215712">
    <property type="component" value="Unassembled WGS sequence"/>
</dbReference>
<reference evidence="7" key="1">
    <citation type="journal article" date="2023" name="IMA Fungus">
        <title>Comparative genomic study of the Penicillium genus elucidates a diverse pangenome and 15 lateral gene transfer events.</title>
        <authorList>
            <person name="Petersen C."/>
            <person name="Sorensen T."/>
            <person name="Nielsen M.R."/>
            <person name="Sondergaard T.E."/>
            <person name="Sorensen J.L."/>
            <person name="Fitzpatrick D.A."/>
            <person name="Frisvad J.C."/>
            <person name="Nielsen K.L."/>
        </authorList>
    </citation>
    <scope>NUCLEOTIDE SEQUENCE</scope>
    <source>
        <strain evidence="7">IBT 17514</strain>
    </source>
</reference>
<feature type="domain" description="ABC transporter" evidence="6">
    <location>
        <begin position="109"/>
        <end position="215"/>
    </location>
</feature>
<keyword evidence="1" id="KW-0812">Transmembrane</keyword>
<keyword evidence="5" id="KW-0472">Membrane</keyword>
<dbReference type="InterPro" id="IPR027417">
    <property type="entry name" value="P-loop_NTPase"/>
</dbReference>
<evidence type="ECO:0000313" key="7">
    <source>
        <dbReference type="EMBL" id="KAJ5719880.1"/>
    </source>
</evidence>
<dbReference type="InterPro" id="IPR003439">
    <property type="entry name" value="ABC_transporter-like_ATP-bd"/>
</dbReference>
<keyword evidence="3" id="KW-0067">ATP-binding</keyword>
<keyword evidence="2" id="KW-0547">Nucleotide-binding</keyword>
<reference evidence="7" key="2">
    <citation type="submission" date="2023-01" db="EMBL/GenBank/DDBJ databases">
        <authorList>
            <person name="Petersen C."/>
        </authorList>
    </citation>
    <scope>NUCLEOTIDE SEQUENCE</scope>
    <source>
        <strain evidence="7">IBT 17514</strain>
    </source>
</reference>
<dbReference type="GO" id="GO:0016020">
    <property type="term" value="C:membrane"/>
    <property type="evidence" value="ECO:0007669"/>
    <property type="project" value="InterPro"/>
</dbReference>
<evidence type="ECO:0000259" key="6">
    <source>
        <dbReference type="Pfam" id="PF00005"/>
    </source>
</evidence>
<proteinExistence type="predicted"/>
<keyword evidence="8" id="KW-1185">Reference proteome</keyword>
<accession>A0AAD6HJA6</accession>
<evidence type="ECO:0000313" key="8">
    <source>
        <dbReference type="Proteomes" id="UP001215712"/>
    </source>
</evidence>
<dbReference type="GO" id="GO:0005524">
    <property type="term" value="F:ATP binding"/>
    <property type="evidence" value="ECO:0007669"/>
    <property type="project" value="UniProtKB-KW"/>
</dbReference>
<dbReference type="SUPFAM" id="SSF90123">
    <property type="entry name" value="ABC transporter transmembrane region"/>
    <property type="match status" value="1"/>
</dbReference>
<name>A0AAD6HJA6_9EURO</name>
<evidence type="ECO:0000256" key="4">
    <source>
        <dbReference type="ARBA" id="ARBA00022989"/>
    </source>
</evidence>
<dbReference type="Gene3D" id="1.20.1560.10">
    <property type="entry name" value="ABC transporter type 1, transmembrane domain"/>
    <property type="match status" value="1"/>
</dbReference>
<dbReference type="InterPro" id="IPR036640">
    <property type="entry name" value="ABC1_TM_sf"/>
</dbReference>
<evidence type="ECO:0000256" key="5">
    <source>
        <dbReference type="ARBA" id="ARBA00023136"/>
    </source>
</evidence>
<protein>
    <recommendedName>
        <fullName evidence="6">ABC transporter domain-containing protein</fullName>
    </recommendedName>
</protein>
<evidence type="ECO:0000256" key="1">
    <source>
        <dbReference type="ARBA" id="ARBA00022692"/>
    </source>
</evidence>
<dbReference type="Gene3D" id="3.40.50.300">
    <property type="entry name" value="P-loop containing nucleotide triphosphate hydrolases"/>
    <property type="match status" value="1"/>
</dbReference>
<dbReference type="AlphaFoldDB" id="A0AAD6HJA6"/>
<gene>
    <name evidence="7" type="ORF">N7493_006758</name>
</gene>
<dbReference type="InterPro" id="IPR050173">
    <property type="entry name" value="ABC_transporter_C-like"/>
</dbReference>
<dbReference type="GO" id="GO:0042626">
    <property type="term" value="F:ATPase-coupled transmembrane transporter activity"/>
    <property type="evidence" value="ECO:0007669"/>
    <property type="project" value="TreeGrafter"/>
</dbReference>
<keyword evidence="4" id="KW-1133">Transmembrane helix</keyword>